<keyword evidence="4" id="KW-0812">Transmembrane</keyword>
<evidence type="ECO:0000256" key="4">
    <source>
        <dbReference type="SAM" id="Phobius"/>
    </source>
</evidence>
<evidence type="ECO:0000256" key="1">
    <source>
        <dbReference type="ARBA" id="ARBA00004370"/>
    </source>
</evidence>
<name>A0A0K9P1M0_ZOSMR</name>
<feature type="transmembrane region" description="Helical" evidence="4">
    <location>
        <begin position="74"/>
        <end position="97"/>
    </location>
</feature>
<keyword evidence="4" id="KW-1133">Transmembrane helix</keyword>
<dbReference type="GO" id="GO:0007155">
    <property type="term" value="P:cell adhesion"/>
    <property type="evidence" value="ECO:0007669"/>
    <property type="project" value="InterPro"/>
</dbReference>
<evidence type="ECO:0000313" key="5">
    <source>
        <dbReference type="EMBL" id="KMZ62879.1"/>
    </source>
</evidence>
<sequence length="238" mass="26038">MWGRRTASMWRSSTALKNYSRSLFLSVSPNSNVSSIGENLLSRSHSHYTSFFSTSAAKEGVAERSKSSSLIRKAIPIVLISLTGGIALSAINDLAIFHGCSSKAILKANKNQKILEALGEPIARGPWYEASLAVGRRRQSLSLTFPVSGPQGTGIFRLKAVRSGDENLFSFLRHHDWDILIMDAVVHIPANEENNRTLRISITDRNDHDPTTIPPMECKDCSSGGGNSSSEHQSTKKK</sequence>
<keyword evidence="6" id="KW-1185">Reference proteome</keyword>
<dbReference type="EMBL" id="LFYR01001305">
    <property type="protein sequence ID" value="KMZ62879.1"/>
    <property type="molecule type" value="Genomic_DNA"/>
</dbReference>
<evidence type="ECO:0000313" key="6">
    <source>
        <dbReference type="Proteomes" id="UP000036987"/>
    </source>
</evidence>
<accession>A0A0K9P1M0</accession>
<dbReference type="PANTHER" id="PTHR35114:SF1">
    <property type="entry name" value="CYTOCHROME OXIDASE COMPLEX ASSEMBLY PROTEIN"/>
    <property type="match status" value="1"/>
</dbReference>
<reference evidence="6" key="1">
    <citation type="journal article" date="2016" name="Nature">
        <title>The genome of the seagrass Zostera marina reveals angiosperm adaptation to the sea.</title>
        <authorList>
            <person name="Olsen J.L."/>
            <person name="Rouze P."/>
            <person name="Verhelst B."/>
            <person name="Lin Y.-C."/>
            <person name="Bayer T."/>
            <person name="Collen J."/>
            <person name="Dattolo E."/>
            <person name="De Paoli E."/>
            <person name="Dittami S."/>
            <person name="Maumus F."/>
            <person name="Michel G."/>
            <person name="Kersting A."/>
            <person name="Lauritano C."/>
            <person name="Lohaus R."/>
            <person name="Toepel M."/>
            <person name="Tonon T."/>
            <person name="Vanneste K."/>
            <person name="Amirebrahimi M."/>
            <person name="Brakel J."/>
            <person name="Bostroem C."/>
            <person name="Chovatia M."/>
            <person name="Grimwood J."/>
            <person name="Jenkins J.W."/>
            <person name="Jueterbock A."/>
            <person name="Mraz A."/>
            <person name="Stam W.T."/>
            <person name="Tice H."/>
            <person name="Bornberg-Bauer E."/>
            <person name="Green P.J."/>
            <person name="Pearson G.A."/>
            <person name="Procaccini G."/>
            <person name="Duarte C.M."/>
            <person name="Schmutz J."/>
            <person name="Reusch T.B.H."/>
            <person name="Van de Peer Y."/>
        </authorList>
    </citation>
    <scope>NUCLEOTIDE SEQUENCE [LARGE SCALE GENOMIC DNA]</scope>
    <source>
        <strain evidence="6">cv. Finnish</strain>
    </source>
</reference>
<dbReference type="GO" id="GO:0005886">
    <property type="term" value="C:plasma membrane"/>
    <property type="evidence" value="ECO:0007669"/>
    <property type="project" value="InterPro"/>
</dbReference>
<comment type="subcellular location">
    <subcellularLocation>
        <location evidence="1">Membrane</location>
    </subcellularLocation>
</comment>
<evidence type="ECO:0000256" key="2">
    <source>
        <dbReference type="ARBA" id="ARBA00023136"/>
    </source>
</evidence>
<dbReference type="OMA" id="TIPPMEC"/>
<proteinExistence type="predicted"/>
<feature type="region of interest" description="Disordered" evidence="3">
    <location>
        <begin position="203"/>
        <end position="238"/>
    </location>
</feature>
<keyword evidence="2 4" id="KW-0472">Membrane</keyword>
<organism evidence="5 6">
    <name type="scientific">Zostera marina</name>
    <name type="common">Eelgrass</name>
    <dbReference type="NCBI Taxonomy" id="29655"/>
    <lineage>
        <taxon>Eukaryota</taxon>
        <taxon>Viridiplantae</taxon>
        <taxon>Streptophyta</taxon>
        <taxon>Embryophyta</taxon>
        <taxon>Tracheophyta</taxon>
        <taxon>Spermatophyta</taxon>
        <taxon>Magnoliopsida</taxon>
        <taxon>Liliopsida</taxon>
        <taxon>Zosteraceae</taxon>
        <taxon>Zostera</taxon>
    </lineage>
</organism>
<dbReference type="AlphaFoldDB" id="A0A0K9P1M0"/>
<dbReference type="InterPro" id="IPR014807">
    <property type="entry name" value="Coa1"/>
</dbReference>
<dbReference type="PANTHER" id="PTHR35114">
    <property type="entry name" value="CYTOCHROME OXIDASE COMPLEX ASSEMBLY PROTEIN"/>
    <property type="match status" value="1"/>
</dbReference>
<gene>
    <name evidence="5" type="ORF">ZOSMA_43G00610</name>
</gene>
<dbReference type="PROSITE" id="PS00232">
    <property type="entry name" value="CADHERIN_1"/>
    <property type="match status" value="1"/>
</dbReference>
<evidence type="ECO:0000256" key="3">
    <source>
        <dbReference type="SAM" id="MobiDB-lite"/>
    </source>
</evidence>
<comment type="caution">
    <text evidence="5">The sequence shown here is derived from an EMBL/GenBank/DDBJ whole genome shotgun (WGS) entry which is preliminary data.</text>
</comment>
<evidence type="ECO:0008006" key="7">
    <source>
        <dbReference type="Google" id="ProtNLM"/>
    </source>
</evidence>
<dbReference type="Pfam" id="PF08695">
    <property type="entry name" value="Coa1"/>
    <property type="match status" value="1"/>
</dbReference>
<dbReference type="Proteomes" id="UP000036987">
    <property type="component" value="Unassembled WGS sequence"/>
</dbReference>
<dbReference type="OrthoDB" id="535599at2759"/>
<dbReference type="InterPro" id="IPR020894">
    <property type="entry name" value="Cadherin_CS"/>
</dbReference>
<protein>
    <recommendedName>
        <fullName evidence="7">Mitochondrial import inner membrane translocase subunit Tim21</fullName>
    </recommendedName>
</protein>